<dbReference type="Gramene" id="QL07p006143:mrna">
    <property type="protein sequence ID" value="QL07p006143:mrna"/>
    <property type="gene ID" value="QL07p006143"/>
</dbReference>
<dbReference type="PROSITE" id="PS50104">
    <property type="entry name" value="TIR"/>
    <property type="match status" value="1"/>
</dbReference>
<dbReference type="InterPro" id="IPR003591">
    <property type="entry name" value="Leu-rich_rpt_typical-subtyp"/>
</dbReference>
<dbReference type="Pfam" id="PF00931">
    <property type="entry name" value="NB-ARC"/>
    <property type="match status" value="1"/>
</dbReference>
<dbReference type="SMART" id="SM00255">
    <property type="entry name" value="TIR"/>
    <property type="match status" value="1"/>
</dbReference>
<dbReference type="Pfam" id="PF23282">
    <property type="entry name" value="WHD_ROQ1"/>
    <property type="match status" value="1"/>
</dbReference>
<dbReference type="InterPro" id="IPR045344">
    <property type="entry name" value="C-JID"/>
</dbReference>
<dbReference type="InterPro" id="IPR035897">
    <property type="entry name" value="Toll_tir_struct_dom_sf"/>
</dbReference>
<dbReference type="GO" id="GO:0006952">
    <property type="term" value="P:defense response"/>
    <property type="evidence" value="ECO:0007669"/>
    <property type="project" value="InterPro"/>
</dbReference>
<dbReference type="GO" id="GO:0061809">
    <property type="term" value="F:NAD+ nucleosidase activity, cyclic ADP-ribose generating"/>
    <property type="evidence" value="ECO:0007669"/>
    <property type="project" value="UniProtKB-EC"/>
</dbReference>
<dbReference type="InterPro" id="IPR001764">
    <property type="entry name" value="Glyco_hydro_3_N"/>
</dbReference>
<name>A0A7N2M3Z0_QUELO</name>
<dbReference type="InParanoid" id="A0A7N2M3Z0"/>
<dbReference type="Gene3D" id="3.20.20.300">
    <property type="entry name" value="Glycoside hydrolase, family 3, N-terminal domain"/>
    <property type="match status" value="1"/>
</dbReference>
<dbReference type="InterPro" id="IPR027417">
    <property type="entry name" value="P-loop_NTPase"/>
</dbReference>
<keyword evidence="5" id="KW-0611">Plant defense</keyword>
<dbReference type="SUPFAM" id="SSF51445">
    <property type="entry name" value="(Trans)glycosidases"/>
    <property type="match status" value="1"/>
</dbReference>
<dbReference type="Gene3D" id="3.40.50.10140">
    <property type="entry name" value="Toll/interleukin-1 receptor homology (TIR) domain"/>
    <property type="match status" value="1"/>
</dbReference>
<dbReference type="Gene3D" id="1.10.8.430">
    <property type="entry name" value="Helical domain of apoptotic protease-activating factors"/>
    <property type="match status" value="1"/>
</dbReference>
<dbReference type="Pfam" id="PF20160">
    <property type="entry name" value="C-JID"/>
    <property type="match status" value="1"/>
</dbReference>
<evidence type="ECO:0000313" key="10">
    <source>
        <dbReference type="Proteomes" id="UP000594261"/>
    </source>
</evidence>
<dbReference type="InterPro" id="IPR042197">
    <property type="entry name" value="Apaf_helical"/>
</dbReference>
<evidence type="ECO:0000256" key="3">
    <source>
        <dbReference type="ARBA" id="ARBA00022737"/>
    </source>
</evidence>
<evidence type="ECO:0000259" key="8">
    <source>
        <dbReference type="PROSITE" id="PS50104"/>
    </source>
</evidence>
<evidence type="ECO:0000313" key="9">
    <source>
        <dbReference type="EnsemblPlants" id="QL07p006143:mrna"/>
    </source>
</evidence>
<reference evidence="9 10" key="1">
    <citation type="journal article" date="2016" name="G3 (Bethesda)">
        <title>First Draft Assembly and Annotation of the Genome of a California Endemic Oak Quercus lobata Nee (Fagaceae).</title>
        <authorList>
            <person name="Sork V.L."/>
            <person name="Fitz-Gibbon S.T."/>
            <person name="Puiu D."/>
            <person name="Crepeau M."/>
            <person name="Gugger P.F."/>
            <person name="Sherman R."/>
            <person name="Stevens K."/>
            <person name="Langley C.H."/>
            <person name="Pellegrini M."/>
            <person name="Salzberg S.L."/>
        </authorList>
    </citation>
    <scope>NUCLEOTIDE SEQUENCE [LARGE SCALE GENOMIC DNA]</scope>
    <source>
        <strain evidence="9 10">cv. SW786</strain>
    </source>
</reference>
<protein>
    <recommendedName>
        <fullName evidence="1">ADP-ribosyl cyclase/cyclic ADP-ribose hydrolase</fullName>
        <ecNumber evidence="1">3.2.2.6</ecNumber>
    </recommendedName>
</protein>
<dbReference type="Pfam" id="PF00933">
    <property type="entry name" value="Glyco_hydro_3"/>
    <property type="match status" value="1"/>
</dbReference>
<keyword evidence="3" id="KW-0677">Repeat</keyword>
<dbReference type="Gene3D" id="3.40.50.300">
    <property type="entry name" value="P-loop containing nucleotide triphosphate hydrolases"/>
    <property type="match status" value="1"/>
</dbReference>
<dbReference type="EMBL" id="LRBV02000007">
    <property type="status" value="NOT_ANNOTATED_CDS"/>
    <property type="molecule type" value="Genomic_DNA"/>
</dbReference>
<dbReference type="EnsemblPlants" id="QL07p006143:mrna">
    <property type="protein sequence ID" value="QL07p006143:mrna"/>
    <property type="gene ID" value="QL07p006143"/>
</dbReference>
<dbReference type="AlphaFoldDB" id="A0A7N2M3Z0"/>
<organism evidence="9 10">
    <name type="scientific">Quercus lobata</name>
    <name type="common">Valley oak</name>
    <dbReference type="NCBI Taxonomy" id="97700"/>
    <lineage>
        <taxon>Eukaryota</taxon>
        <taxon>Viridiplantae</taxon>
        <taxon>Streptophyta</taxon>
        <taxon>Embryophyta</taxon>
        <taxon>Tracheophyta</taxon>
        <taxon>Spermatophyta</taxon>
        <taxon>Magnoliopsida</taxon>
        <taxon>eudicotyledons</taxon>
        <taxon>Gunneridae</taxon>
        <taxon>Pentapetalae</taxon>
        <taxon>rosids</taxon>
        <taxon>fabids</taxon>
        <taxon>Fagales</taxon>
        <taxon>Fagaceae</taxon>
        <taxon>Quercus</taxon>
    </lineage>
</organism>
<dbReference type="InterPro" id="IPR017853">
    <property type="entry name" value="GH"/>
</dbReference>
<keyword evidence="2" id="KW-0433">Leucine-rich repeat</keyword>
<keyword evidence="10" id="KW-1185">Reference proteome</keyword>
<feature type="domain" description="TIR" evidence="8">
    <location>
        <begin position="102"/>
        <end position="267"/>
    </location>
</feature>
<evidence type="ECO:0000256" key="2">
    <source>
        <dbReference type="ARBA" id="ARBA00022614"/>
    </source>
</evidence>
<dbReference type="InterPro" id="IPR058546">
    <property type="entry name" value="RPS4B/Roq1-like_LRR"/>
</dbReference>
<dbReference type="InterPro" id="IPR058192">
    <property type="entry name" value="WHD_ROQ1-like"/>
</dbReference>
<dbReference type="GO" id="GO:0007165">
    <property type="term" value="P:signal transduction"/>
    <property type="evidence" value="ECO:0007669"/>
    <property type="project" value="InterPro"/>
</dbReference>
<dbReference type="SUPFAM" id="SSF52200">
    <property type="entry name" value="Toll/Interleukin receptor TIR domain"/>
    <property type="match status" value="1"/>
</dbReference>
<comment type="catalytic activity">
    <reaction evidence="7">
        <text>NAD(+) + H2O = ADP-D-ribose + nicotinamide + H(+)</text>
        <dbReference type="Rhea" id="RHEA:16301"/>
        <dbReference type="ChEBI" id="CHEBI:15377"/>
        <dbReference type="ChEBI" id="CHEBI:15378"/>
        <dbReference type="ChEBI" id="CHEBI:17154"/>
        <dbReference type="ChEBI" id="CHEBI:57540"/>
        <dbReference type="ChEBI" id="CHEBI:57967"/>
        <dbReference type="EC" id="3.2.2.6"/>
    </reaction>
    <physiologicalReaction direction="left-to-right" evidence="7">
        <dbReference type="Rhea" id="RHEA:16302"/>
    </physiologicalReaction>
</comment>
<dbReference type="Pfam" id="PF23286">
    <property type="entry name" value="LRR_13"/>
    <property type="match status" value="1"/>
</dbReference>
<dbReference type="InterPro" id="IPR001611">
    <property type="entry name" value="Leu-rich_rpt"/>
</dbReference>
<dbReference type="Pfam" id="PF01582">
    <property type="entry name" value="TIR"/>
    <property type="match status" value="1"/>
</dbReference>
<dbReference type="EC" id="3.2.2.6" evidence="1"/>
<dbReference type="GO" id="GO:0005975">
    <property type="term" value="P:carbohydrate metabolic process"/>
    <property type="evidence" value="ECO:0007669"/>
    <property type="project" value="InterPro"/>
</dbReference>
<keyword evidence="4" id="KW-0378">Hydrolase</keyword>
<dbReference type="SMART" id="SM00369">
    <property type="entry name" value="LRR_TYP"/>
    <property type="match status" value="5"/>
</dbReference>
<dbReference type="GO" id="GO:0043531">
    <property type="term" value="F:ADP binding"/>
    <property type="evidence" value="ECO:0007669"/>
    <property type="project" value="InterPro"/>
</dbReference>
<dbReference type="InterPro" id="IPR000157">
    <property type="entry name" value="TIR_dom"/>
</dbReference>
<evidence type="ECO:0000256" key="5">
    <source>
        <dbReference type="ARBA" id="ARBA00022821"/>
    </source>
</evidence>
<keyword evidence="6" id="KW-0520">NAD</keyword>
<dbReference type="InterPro" id="IPR044974">
    <property type="entry name" value="Disease_R_plants"/>
</dbReference>
<dbReference type="SUPFAM" id="SSF52540">
    <property type="entry name" value="P-loop containing nucleoside triphosphate hydrolases"/>
    <property type="match status" value="1"/>
</dbReference>
<evidence type="ECO:0000256" key="6">
    <source>
        <dbReference type="ARBA" id="ARBA00023027"/>
    </source>
</evidence>
<dbReference type="Proteomes" id="UP000594261">
    <property type="component" value="Chromosome 7"/>
</dbReference>
<evidence type="ECO:0000256" key="4">
    <source>
        <dbReference type="ARBA" id="ARBA00022801"/>
    </source>
</evidence>
<dbReference type="Gene3D" id="3.80.10.10">
    <property type="entry name" value="Ribonuclease Inhibitor"/>
    <property type="match status" value="4"/>
</dbReference>
<evidence type="ECO:0000256" key="7">
    <source>
        <dbReference type="ARBA" id="ARBA00047304"/>
    </source>
</evidence>
<dbReference type="PANTHER" id="PTHR11017:SF559">
    <property type="entry name" value="DISEASE RESISTANCE PROTEIN CHL1"/>
    <property type="match status" value="1"/>
</dbReference>
<dbReference type="GO" id="GO:0004553">
    <property type="term" value="F:hydrolase activity, hydrolyzing O-glycosyl compounds"/>
    <property type="evidence" value="ECO:0007669"/>
    <property type="project" value="InterPro"/>
</dbReference>
<dbReference type="InterPro" id="IPR002182">
    <property type="entry name" value="NB-ARC"/>
</dbReference>
<proteinExistence type="predicted"/>
<dbReference type="SUPFAM" id="SSF52058">
    <property type="entry name" value="L domain-like"/>
    <property type="match status" value="2"/>
</dbReference>
<evidence type="ECO:0000256" key="1">
    <source>
        <dbReference type="ARBA" id="ARBA00011982"/>
    </source>
</evidence>
<dbReference type="InterPro" id="IPR032675">
    <property type="entry name" value="LRR_dom_sf"/>
</dbReference>
<dbReference type="InterPro" id="IPR036962">
    <property type="entry name" value="Glyco_hydro_3_N_sf"/>
</dbReference>
<dbReference type="FunFam" id="3.40.50.10140:FF:000007">
    <property type="entry name" value="Disease resistance protein (TIR-NBS-LRR class)"/>
    <property type="match status" value="1"/>
</dbReference>
<dbReference type="PRINTS" id="PR00364">
    <property type="entry name" value="DISEASERSIST"/>
</dbReference>
<reference evidence="9" key="2">
    <citation type="submission" date="2021-01" db="UniProtKB">
        <authorList>
            <consortium name="EnsemblPlants"/>
        </authorList>
    </citation>
    <scope>IDENTIFICATION</scope>
</reference>
<sequence>MKLLEILRYFERVFVFAPCIAVCRDPRWGRCYESYSEDPKIVQAMTEILPGLQGDIPSNSAKGVPFVAGRLDFYSLQFDAFSKLCKSSWGSSYFFFPNFRSTCSSPNLSFRDEDTRNKFMGHLYEALIQKGIATFKDDEKLEKGKPIRPELLEAIKESKFAIVILSENYASSTWCLDELANIIHCKKEMEMIVLPIFHHVDPLNVRKQMGTFAQAFVKHEEKENKERVEKWRDALTQVGNLAGWHLKNTRSEIEDIKDIVGKISLNLKYDAFQYITKDLVGIYSRMVELESCLVVGSNDVRFIGIWGMGGMGKNQKDGLLFLQQKLIYDILMETNLTIKDEYDGALKIMNKVRHKRILFVLDDVDKLKQLKMLAREHHAFGSSSRIIITTRDKHVLEACAVDEIYEFQGLNYKDALQLFCLKAFKKEHVPNDYLELSKDFIKYAAGLPLALEILGSFLFGKSTTEWKSALERLKEYPNIEILHVLQISFDGLHYTEKEIFLHIACFFNHDMKDHVVEILDSLGLYPNVGLKELSNKSLLKIILWPFKDIDNILKQNKGIEAVQAMYISCIYHQEKQARWSPEALTKIVLDWESYHSKSLPSSFQLDELIQLRLCYSKIEQLWVEIKIFLDAQNLTTCLRTLGMSKDTQNLKKLPENLWIIEGLEKLDLSRTAIEELPSSIEHLFGCSKFDNLPENLGNLEALKKLDLSGTAIKELPSSIERLTCLTSLTLLYCYKLMCLPNISCGFKFRGALDLSTCSRFKKLPKNPWIIEGLQMLDLRKTVIKELPSSIKHLTSLTSLTLRYCMNLVHLPSTICSLRLLNSLDLFGCLKFDNLPENMGNIKGLEVLNLCWTAIKEAPSSIVLLKNLKQLNIHGSKSDFYSQPASLESMTPLQTSSIFLPTSPPRRSLLPSFLYFYLPTSPVPMGFLLPTLSGLQSLTYLYLRDCDLSSIPNDIGCLPSLECLNLSGNNFVSLPKSMSQLSNLQILCLEGCKRLQSLENVPSTIDFVIANDCISLERMPELQFYPLRSNHSHLNFQCLNCFKLVDYIQSGGNMFQGLSGRLPDLLEIIIPGREIPKWFNHECMGHKLNIQVPSSECDDVMEIALCAAFVPKKRLPRFSICQLSCSLNGVQMKHRVYFGFRTNYGIIESHHLWLLYYSNYTLNDGRISSEIDANGFCQLNIKIDSQSFEVKKIGVRLKVSENSEAMMRMAGLDRWTSLSGERYNIEEPQTKRIKELRD</sequence>
<dbReference type="PANTHER" id="PTHR11017">
    <property type="entry name" value="LEUCINE-RICH REPEAT-CONTAINING PROTEIN"/>
    <property type="match status" value="1"/>
</dbReference>
<accession>A0A7N2M3Z0</accession>
<dbReference type="PROSITE" id="PS51450">
    <property type="entry name" value="LRR"/>
    <property type="match status" value="2"/>
</dbReference>